<comment type="similarity">
    <text evidence="1">Belongs to the short-chain dehydrogenases/reductases (SDR) family.</text>
</comment>
<dbReference type="PANTHER" id="PTHR42901">
    <property type="entry name" value="ALCOHOL DEHYDROGENASE"/>
    <property type="match status" value="1"/>
</dbReference>
<evidence type="ECO:0000313" key="3">
    <source>
        <dbReference type="EMBL" id="GGB57020.1"/>
    </source>
</evidence>
<dbReference type="PANTHER" id="PTHR42901:SF1">
    <property type="entry name" value="ALCOHOL DEHYDROGENASE"/>
    <property type="match status" value="1"/>
</dbReference>
<dbReference type="OrthoDB" id="9793825at2"/>
<dbReference type="SUPFAM" id="SSF51735">
    <property type="entry name" value="NAD(P)-binding Rossmann-fold domains"/>
    <property type="match status" value="1"/>
</dbReference>
<gene>
    <name evidence="3" type="ORF">GCM10011316_31400</name>
</gene>
<evidence type="ECO:0000313" key="4">
    <source>
        <dbReference type="Proteomes" id="UP000605148"/>
    </source>
</evidence>
<accession>A0A916TME8</accession>
<dbReference type="PRINTS" id="PR00081">
    <property type="entry name" value="GDHRDH"/>
</dbReference>
<organism evidence="3 4">
    <name type="scientific">Roseibium aquae</name>
    <dbReference type="NCBI Taxonomy" id="1323746"/>
    <lineage>
        <taxon>Bacteria</taxon>
        <taxon>Pseudomonadati</taxon>
        <taxon>Pseudomonadota</taxon>
        <taxon>Alphaproteobacteria</taxon>
        <taxon>Hyphomicrobiales</taxon>
        <taxon>Stappiaceae</taxon>
        <taxon>Roseibium</taxon>
    </lineage>
</organism>
<dbReference type="AlphaFoldDB" id="A0A916TME8"/>
<keyword evidence="2" id="KW-0560">Oxidoreductase</keyword>
<comment type="caution">
    <text evidence="3">The sequence shown here is derived from an EMBL/GenBank/DDBJ whole genome shotgun (WGS) entry which is preliminary data.</text>
</comment>
<dbReference type="EMBL" id="BMFA01000010">
    <property type="protein sequence ID" value="GGB57020.1"/>
    <property type="molecule type" value="Genomic_DNA"/>
</dbReference>
<reference evidence="3" key="1">
    <citation type="journal article" date="2014" name="Int. J. Syst. Evol. Microbiol.">
        <title>Complete genome sequence of Corynebacterium casei LMG S-19264T (=DSM 44701T), isolated from a smear-ripened cheese.</title>
        <authorList>
            <consortium name="US DOE Joint Genome Institute (JGI-PGF)"/>
            <person name="Walter F."/>
            <person name="Albersmeier A."/>
            <person name="Kalinowski J."/>
            <person name="Ruckert C."/>
        </authorList>
    </citation>
    <scope>NUCLEOTIDE SEQUENCE</scope>
    <source>
        <strain evidence="3">CGMCC 1.12426</strain>
    </source>
</reference>
<name>A0A916TME8_9HYPH</name>
<evidence type="ECO:0000256" key="1">
    <source>
        <dbReference type="ARBA" id="ARBA00006484"/>
    </source>
</evidence>
<dbReference type="RefSeq" id="WP_150497398.1">
    <property type="nucleotide sequence ID" value="NZ_BMFA01000010.1"/>
</dbReference>
<proteinExistence type="inferred from homology"/>
<sequence length="261" mass="28478">MQKAVLITGAGTGIGKDTAKRLVARGHKVYASTHHESEVDSLQAELGTGATVFKLDVTNAEDRLQIANLNLDVLVNNAAQSESGSLAEIDINRVRRLFEVNVFSSLELSQIAIKSMIGRGGGTVIFISSIVGRVPAPFLMPYSMTKFALSAAAAGLREEMKKLGKGIHVSVVEPGPFKTGFNQKMSDSRFEWMEKGSLFSKDQIEQMKNETNKTLNWLEANSTDSIVSKIVAATEAREPKLRYVAPLQFALLVRLLRILGK</sequence>
<dbReference type="Gene3D" id="3.40.50.720">
    <property type="entry name" value="NAD(P)-binding Rossmann-like Domain"/>
    <property type="match status" value="1"/>
</dbReference>
<evidence type="ECO:0000256" key="2">
    <source>
        <dbReference type="ARBA" id="ARBA00023002"/>
    </source>
</evidence>
<dbReference type="InterPro" id="IPR036291">
    <property type="entry name" value="NAD(P)-bd_dom_sf"/>
</dbReference>
<reference evidence="3" key="2">
    <citation type="submission" date="2020-09" db="EMBL/GenBank/DDBJ databases">
        <authorList>
            <person name="Sun Q."/>
            <person name="Zhou Y."/>
        </authorList>
    </citation>
    <scope>NUCLEOTIDE SEQUENCE</scope>
    <source>
        <strain evidence="3">CGMCC 1.12426</strain>
    </source>
</reference>
<keyword evidence="4" id="KW-1185">Reference proteome</keyword>
<dbReference type="Proteomes" id="UP000605148">
    <property type="component" value="Unassembled WGS sequence"/>
</dbReference>
<dbReference type="Pfam" id="PF00106">
    <property type="entry name" value="adh_short"/>
    <property type="match status" value="1"/>
</dbReference>
<dbReference type="GO" id="GO:0016491">
    <property type="term" value="F:oxidoreductase activity"/>
    <property type="evidence" value="ECO:0007669"/>
    <property type="project" value="UniProtKB-KW"/>
</dbReference>
<dbReference type="InterPro" id="IPR002347">
    <property type="entry name" value="SDR_fam"/>
</dbReference>
<protein>
    <submittedName>
        <fullName evidence="3">Short-chain dehydrogenase</fullName>
    </submittedName>
</protein>